<comment type="caution">
    <text evidence="1">The sequence shown here is derived from an EMBL/GenBank/DDBJ whole genome shotgun (WGS) entry which is preliminary data.</text>
</comment>
<proteinExistence type="predicted"/>
<keyword evidence="2" id="KW-1185">Reference proteome</keyword>
<dbReference type="PROSITE" id="PS51257">
    <property type="entry name" value="PROKAR_LIPOPROTEIN"/>
    <property type="match status" value="1"/>
</dbReference>
<gene>
    <name evidence="1" type="ORF">GCM10010423_57080</name>
</gene>
<accession>A0ABN3P0C9</accession>
<name>A0ABN3P0C9_9ACTN</name>
<dbReference type="Proteomes" id="UP001501095">
    <property type="component" value="Unassembled WGS sequence"/>
</dbReference>
<dbReference type="EMBL" id="BAAATM010000018">
    <property type="protein sequence ID" value="GAA2549530.1"/>
    <property type="molecule type" value="Genomic_DNA"/>
</dbReference>
<evidence type="ECO:0000313" key="2">
    <source>
        <dbReference type="Proteomes" id="UP001501095"/>
    </source>
</evidence>
<protein>
    <submittedName>
        <fullName evidence="1">Uncharacterized protein</fullName>
    </submittedName>
</protein>
<organism evidence="1 2">
    <name type="scientific">Streptomyces levis</name>
    <dbReference type="NCBI Taxonomy" id="285566"/>
    <lineage>
        <taxon>Bacteria</taxon>
        <taxon>Bacillati</taxon>
        <taxon>Actinomycetota</taxon>
        <taxon>Actinomycetes</taxon>
        <taxon>Kitasatosporales</taxon>
        <taxon>Streptomycetaceae</taxon>
        <taxon>Streptomyces</taxon>
    </lineage>
</organism>
<evidence type="ECO:0000313" key="1">
    <source>
        <dbReference type="EMBL" id="GAA2549530.1"/>
    </source>
</evidence>
<sequence>MSAARLMGLGSLMGLSFLCFRPAATGATLWVGGCLAGAEYPVMPEESLVGRLGG</sequence>
<reference evidence="1 2" key="1">
    <citation type="journal article" date="2019" name="Int. J. Syst. Evol. Microbiol.">
        <title>The Global Catalogue of Microorganisms (GCM) 10K type strain sequencing project: providing services to taxonomists for standard genome sequencing and annotation.</title>
        <authorList>
            <consortium name="The Broad Institute Genomics Platform"/>
            <consortium name="The Broad Institute Genome Sequencing Center for Infectious Disease"/>
            <person name="Wu L."/>
            <person name="Ma J."/>
        </authorList>
    </citation>
    <scope>NUCLEOTIDE SEQUENCE [LARGE SCALE GENOMIC DNA]</scope>
    <source>
        <strain evidence="1 2">JCM 6924</strain>
    </source>
</reference>